<feature type="region of interest" description="Disordered" evidence="4">
    <location>
        <begin position="275"/>
        <end position="294"/>
    </location>
</feature>
<dbReference type="OrthoDB" id="5399138at2759"/>
<feature type="region of interest" description="Disordered" evidence="4">
    <location>
        <begin position="664"/>
        <end position="713"/>
    </location>
</feature>
<evidence type="ECO:0000256" key="2">
    <source>
        <dbReference type="PROSITE-ProRule" id="PRU00108"/>
    </source>
</evidence>
<feature type="compositionally biased region" description="Low complexity" evidence="4">
    <location>
        <begin position="300"/>
        <end position="314"/>
    </location>
</feature>
<organism evidence="7 8">
    <name type="scientific">Pleomassaria siparia CBS 279.74</name>
    <dbReference type="NCBI Taxonomy" id="1314801"/>
    <lineage>
        <taxon>Eukaryota</taxon>
        <taxon>Fungi</taxon>
        <taxon>Dikarya</taxon>
        <taxon>Ascomycota</taxon>
        <taxon>Pezizomycotina</taxon>
        <taxon>Dothideomycetes</taxon>
        <taxon>Pleosporomycetidae</taxon>
        <taxon>Pleosporales</taxon>
        <taxon>Pleomassariaceae</taxon>
        <taxon>Pleomassaria</taxon>
    </lineage>
</organism>
<comment type="subcellular location">
    <subcellularLocation>
        <location evidence="2 3">Nucleus</location>
    </subcellularLocation>
</comment>
<feature type="domain" description="C2H2-type" evidence="6">
    <location>
        <begin position="350"/>
        <end position="378"/>
    </location>
</feature>
<feature type="DNA-binding region" description="Homeobox" evidence="2">
    <location>
        <begin position="163"/>
        <end position="225"/>
    </location>
</feature>
<dbReference type="PROSITE" id="PS00028">
    <property type="entry name" value="ZINC_FINGER_C2H2_1"/>
    <property type="match status" value="2"/>
</dbReference>
<keyword evidence="2 3" id="KW-0238">DNA-binding</keyword>
<dbReference type="GO" id="GO:0005634">
    <property type="term" value="C:nucleus"/>
    <property type="evidence" value="ECO:0007669"/>
    <property type="project" value="UniProtKB-SubCell"/>
</dbReference>
<feature type="domain" description="C2H2-type" evidence="6">
    <location>
        <begin position="530"/>
        <end position="553"/>
    </location>
</feature>
<proteinExistence type="predicted"/>
<dbReference type="SMART" id="SM00355">
    <property type="entry name" value="ZnF_C2H2"/>
    <property type="match status" value="3"/>
</dbReference>
<name>A0A6G1KG21_9PLEO</name>
<dbReference type="InterPro" id="IPR001356">
    <property type="entry name" value="HD"/>
</dbReference>
<dbReference type="Pfam" id="PF00046">
    <property type="entry name" value="Homeodomain"/>
    <property type="match status" value="1"/>
</dbReference>
<feature type="compositionally biased region" description="Polar residues" evidence="4">
    <location>
        <begin position="143"/>
        <end position="154"/>
    </location>
</feature>
<evidence type="ECO:0000256" key="1">
    <source>
        <dbReference type="PROSITE-ProRule" id="PRU00042"/>
    </source>
</evidence>
<dbReference type="CDD" id="cd00086">
    <property type="entry name" value="homeodomain"/>
    <property type="match status" value="1"/>
</dbReference>
<dbReference type="GO" id="GO:0003677">
    <property type="term" value="F:DNA binding"/>
    <property type="evidence" value="ECO:0007669"/>
    <property type="project" value="UniProtKB-UniRule"/>
</dbReference>
<reference evidence="7" key="1">
    <citation type="journal article" date="2020" name="Stud. Mycol.">
        <title>101 Dothideomycetes genomes: a test case for predicting lifestyles and emergence of pathogens.</title>
        <authorList>
            <person name="Haridas S."/>
            <person name="Albert R."/>
            <person name="Binder M."/>
            <person name="Bloem J."/>
            <person name="Labutti K."/>
            <person name="Salamov A."/>
            <person name="Andreopoulos B."/>
            <person name="Baker S."/>
            <person name="Barry K."/>
            <person name="Bills G."/>
            <person name="Bluhm B."/>
            <person name="Cannon C."/>
            <person name="Castanera R."/>
            <person name="Culley D."/>
            <person name="Daum C."/>
            <person name="Ezra D."/>
            <person name="Gonzalez J."/>
            <person name="Henrissat B."/>
            <person name="Kuo A."/>
            <person name="Liang C."/>
            <person name="Lipzen A."/>
            <person name="Lutzoni F."/>
            <person name="Magnuson J."/>
            <person name="Mondo S."/>
            <person name="Nolan M."/>
            <person name="Ohm R."/>
            <person name="Pangilinan J."/>
            <person name="Park H.-J."/>
            <person name="Ramirez L."/>
            <person name="Alfaro M."/>
            <person name="Sun H."/>
            <person name="Tritt A."/>
            <person name="Yoshinaga Y."/>
            <person name="Zwiers L.-H."/>
            <person name="Turgeon B."/>
            <person name="Goodwin S."/>
            <person name="Spatafora J."/>
            <person name="Crous P."/>
            <person name="Grigoriev I."/>
        </authorList>
    </citation>
    <scope>NUCLEOTIDE SEQUENCE</scope>
    <source>
        <strain evidence="7">CBS 279.74</strain>
    </source>
</reference>
<dbReference type="InterPro" id="IPR009057">
    <property type="entry name" value="Homeodomain-like_sf"/>
</dbReference>
<keyword evidence="1" id="KW-0862">Zinc</keyword>
<gene>
    <name evidence="7" type="ORF">K504DRAFT_465244</name>
</gene>
<evidence type="ECO:0000259" key="6">
    <source>
        <dbReference type="PROSITE" id="PS50157"/>
    </source>
</evidence>
<evidence type="ECO:0000313" key="7">
    <source>
        <dbReference type="EMBL" id="KAF2711495.1"/>
    </source>
</evidence>
<feature type="region of interest" description="Disordered" evidence="4">
    <location>
        <begin position="143"/>
        <end position="175"/>
    </location>
</feature>
<feature type="compositionally biased region" description="Polar residues" evidence="4">
    <location>
        <begin position="728"/>
        <end position="744"/>
    </location>
</feature>
<evidence type="ECO:0000259" key="5">
    <source>
        <dbReference type="PROSITE" id="PS50071"/>
    </source>
</evidence>
<keyword evidence="8" id="KW-1185">Reference proteome</keyword>
<sequence length="881" mass="98697">MAEHFAMDDSHHDELAFFTPAALNAGHGDCTTTRGFHDRSWVNNMNGRSLIEVPADADSVLPATNGELLHCDMHSDFMSTTFAESNISSFIPNDLALNSADFSMDTVWPVLPEPIYMADYWANSLFDDQSNFQVTAAALYSSDPNNTTASQSTSPEEKSQKSGRKKRRQISPGAKRLLEDCFEGHKSDPYISQQKMEMLASQTNLSLRQVRTFFANARARKLPRMRIPTKPDQKQIAGNENVPASSSLHPMERFLSSSPEDEGISEEAVRTAAISQAGSHHFPPKDSRASDTISVSSTVFSTSNSESGSSQASVDSATSRGPRRGRKRQREPTRTVNQRIVRPSDLAKRYQCTFCTSDFAQKFDWRRHEESVHFPQTQWTCMPDGPIYTSEDGPRCVFCEELNPDSEHLETHNYNGCLTTSLSDRIFLRKDKLRQHLTQVHRCRQFPKKFLDWCQPIKRNVTPTCGLCGMILADWATRVDHISSHFSNGVGMDLWILDNYPGGIIAHSPSGSDETIRAMCELIVVPDGDFHCELCADCFKTLPHLIFHNRQVHEVYNMEHRMLMHVVTNSGSEATTSRKELSDMAQKSFGMKLFQQGNPAHRTSVWQTKRPVTPLVKKQIIQLDDSGSLPRTTARPNLTGVSSLDYVSAIDPQHWNQTLDISNHSIDPLHHQPNSDDTTRTGYDIGRSLGQDTRRKIPQLPSGPVDQDDPTRSADVWQQPISAYLRKATSTQSSARQPRKSSFLSRHHHETTSLEALEIDMTKDTMLAPSDFHSAEEFPSVAAYQTTSWMHQLHANQCQLVPTNRDPSSCHQTRLHTRLSGIPTQSPSPSTDGTWTPFHQSRRGSVGVADCFVDSMTQAFSGGANTAQSQCWNGQTRTRNL</sequence>
<feature type="region of interest" description="Disordered" evidence="4">
    <location>
        <begin position="727"/>
        <end position="749"/>
    </location>
</feature>
<dbReference type="EMBL" id="MU005767">
    <property type="protein sequence ID" value="KAF2711495.1"/>
    <property type="molecule type" value="Genomic_DNA"/>
</dbReference>
<dbReference type="SUPFAM" id="SSF46689">
    <property type="entry name" value="Homeodomain-like"/>
    <property type="match status" value="1"/>
</dbReference>
<dbReference type="GO" id="GO:0008270">
    <property type="term" value="F:zinc ion binding"/>
    <property type="evidence" value="ECO:0007669"/>
    <property type="project" value="UniProtKB-KW"/>
</dbReference>
<keyword evidence="2 3" id="KW-0371">Homeobox</keyword>
<accession>A0A6G1KG21</accession>
<dbReference type="SMART" id="SM00389">
    <property type="entry name" value="HOX"/>
    <property type="match status" value="1"/>
</dbReference>
<keyword evidence="2 3" id="KW-0539">Nucleus</keyword>
<evidence type="ECO:0000256" key="3">
    <source>
        <dbReference type="RuleBase" id="RU000682"/>
    </source>
</evidence>
<feature type="compositionally biased region" description="Basic and acidic residues" evidence="4">
    <location>
        <begin position="667"/>
        <end position="679"/>
    </location>
</feature>
<dbReference type="PROSITE" id="PS50071">
    <property type="entry name" value="HOMEOBOX_2"/>
    <property type="match status" value="1"/>
</dbReference>
<evidence type="ECO:0000256" key="4">
    <source>
        <dbReference type="SAM" id="MobiDB-lite"/>
    </source>
</evidence>
<dbReference type="Gene3D" id="1.10.10.60">
    <property type="entry name" value="Homeodomain-like"/>
    <property type="match status" value="1"/>
</dbReference>
<evidence type="ECO:0008006" key="9">
    <source>
        <dbReference type="Google" id="ProtNLM"/>
    </source>
</evidence>
<protein>
    <recommendedName>
        <fullName evidence="9">Homeobox domain-containing protein</fullName>
    </recommendedName>
</protein>
<feature type="domain" description="Homeobox" evidence="5">
    <location>
        <begin position="161"/>
        <end position="224"/>
    </location>
</feature>
<keyword evidence="1" id="KW-0863">Zinc-finger</keyword>
<dbReference type="AlphaFoldDB" id="A0A6G1KG21"/>
<dbReference type="InterPro" id="IPR013087">
    <property type="entry name" value="Znf_C2H2_type"/>
</dbReference>
<evidence type="ECO:0000313" key="8">
    <source>
        <dbReference type="Proteomes" id="UP000799428"/>
    </source>
</evidence>
<keyword evidence="1" id="KW-0479">Metal-binding</keyword>
<dbReference type="Proteomes" id="UP000799428">
    <property type="component" value="Unassembled WGS sequence"/>
</dbReference>
<dbReference type="PROSITE" id="PS50157">
    <property type="entry name" value="ZINC_FINGER_C2H2_2"/>
    <property type="match status" value="2"/>
</dbReference>
<feature type="region of interest" description="Disordered" evidence="4">
    <location>
        <begin position="300"/>
        <end position="337"/>
    </location>
</feature>